<dbReference type="AlphaFoldDB" id="A0A0A9GAK5"/>
<sequence length="93" mass="10321">MPAWDAQFASHCSSGVVPLLKGVVCFEASLNCCRYSDAGICWYSLSFCWILDHPDYAAYLVSNSDAELVKLWCRVQGLELGVTVVLSCLCQHR</sequence>
<organism evidence="1">
    <name type="scientific">Arundo donax</name>
    <name type="common">Giant reed</name>
    <name type="synonym">Donax arundinaceus</name>
    <dbReference type="NCBI Taxonomy" id="35708"/>
    <lineage>
        <taxon>Eukaryota</taxon>
        <taxon>Viridiplantae</taxon>
        <taxon>Streptophyta</taxon>
        <taxon>Embryophyta</taxon>
        <taxon>Tracheophyta</taxon>
        <taxon>Spermatophyta</taxon>
        <taxon>Magnoliopsida</taxon>
        <taxon>Liliopsida</taxon>
        <taxon>Poales</taxon>
        <taxon>Poaceae</taxon>
        <taxon>PACMAD clade</taxon>
        <taxon>Arundinoideae</taxon>
        <taxon>Arundineae</taxon>
        <taxon>Arundo</taxon>
    </lineage>
</organism>
<protein>
    <submittedName>
        <fullName evidence="1">Uncharacterized protein</fullName>
    </submittedName>
</protein>
<dbReference type="EMBL" id="GBRH01176379">
    <property type="protein sequence ID" value="JAE21517.1"/>
    <property type="molecule type" value="Transcribed_RNA"/>
</dbReference>
<proteinExistence type="predicted"/>
<reference evidence="1" key="1">
    <citation type="submission" date="2014-09" db="EMBL/GenBank/DDBJ databases">
        <authorList>
            <person name="Magalhaes I.L.F."/>
            <person name="Oliveira U."/>
            <person name="Santos F.R."/>
            <person name="Vidigal T.H.D.A."/>
            <person name="Brescovit A.D."/>
            <person name="Santos A.J."/>
        </authorList>
    </citation>
    <scope>NUCLEOTIDE SEQUENCE</scope>
    <source>
        <tissue evidence="1">Shoot tissue taken approximately 20 cm above the soil surface</tissue>
    </source>
</reference>
<evidence type="ECO:0000313" key="1">
    <source>
        <dbReference type="EMBL" id="JAE21517.1"/>
    </source>
</evidence>
<name>A0A0A9GAK5_ARUDO</name>
<reference evidence="1" key="2">
    <citation type="journal article" date="2015" name="Data Brief">
        <title>Shoot transcriptome of the giant reed, Arundo donax.</title>
        <authorList>
            <person name="Barrero R.A."/>
            <person name="Guerrero F.D."/>
            <person name="Moolhuijzen P."/>
            <person name="Goolsby J.A."/>
            <person name="Tidwell J."/>
            <person name="Bellgard S.E."/>
            <person name="Bellgard M.I."/>
        </authorList>
    </citation>
    <scope>NUCLEOTIDE SEQUENCE</scope>
    <source>
        <tissue evidence="1">Shoot tissue taken approximately 20 cm above the soil surface</tissue>
    </source>
</reference>
<accession>A0A0A9GAK5</accession>